<dbReference type="AlphaFoldDB" id="A0A9Q3KGS5"/>
<evidence type="ECO:0000313" key="2">
    <source>
        <dbReference type="Proteomes" id="UP000765509"/>
    </source>
</evidence>
<dbReference type="EMBL" id="AVOT02107061">
    <property type="protein sequence ID" value="MBW0580246.1"/>
    <property type="molecule type" value="Genomic_DNA"/>
</dbReference>
<proteinExistence type="predicted"/>
<comment type="caution">
    <text evidence="1">The sequence shown here is derived from an EMBL/GenBank/DDBJ whole genome shotgun (WGS) entry which is preliminary data.</text>
</comment>
<name>A0A9Q3KGS5_9BASI</name>
<organism evidence="1 2">
    <name type="scientific">Austropuccinia psidii MF-1</name>
    <dbReference type="NCBI Taxonomy" id="1389203"/>
    <lineage>
        <taxon>Eukaryota</taxon>
        <taxon>Fungi</taxon>
        <taxon>Dikarya</taxon>
        <taxon>Basidiomycota</taxon>
        <taxon>Pucciniomycotina</taxon>
        <taxon>Pucciniomycetes</taxon>
        <taxon>Pucciniales</taxon>
        <taxon>Sphaerophragmiaceae</taxon>
        <taxon>Austropuccinia</taxon>
    </lineage>
</organism>
<evidence type="ECO:0000313" key="1">
    <source>
        <dbReference type="EMBL" id="MBW0580246.1"/>
    </source>
</evidence>
<sequence length="141" mass="15996">MWLHLACGLSKLHCRKARDDLVEIVESVSQRFGAESSFISSTPQDVRTINKGLNLEASLEQYLCCPTCFALYDIEIAPEDCGYQAPSKSQPCGTRLFKSNALLESLKPQIFVEPQPKKKKHIKVCFSFQAIINQEFKFQHL</sequence>
<keyword evidence="2" id="KW-1185">Reference proteome</keyword>
<dbReference type="OrthoDB" id="2676629at2759"/>
<accession>A0A9Q3KGS5</accession>
<dbReference type="Proteomes" id="UP000765509">
    <property type="component" value="Unassembled WGS sequence"/>
</dbReference>
<reference evidence="1" key="1">
    <citation type="submission" date="2021-03" db="EMBL/GenBank/DDBJ databases">
        <title>Draft genome sequence of rust myrtle Austropuccinia psidii MF-1, a brazilian biotype.</title>
        <authorList>
            <person name="Quecine M.C."/>
            <person name="Pachon D.M.R."/>
            <person name="Bonatelli M.L."/>
            <person name="Correr F.H."/>
            <person name="Franceschini L.M."/>
            <person name="Leite T.F."/>
            <person name="Margarido G.R.A."/>
            <person name="Almeida C.A."/>
            <person name="Ferrarezi J.A."/>
            <person name="Labate C.A."/>
        </authorList>
    </citation>
    <scope>NUCLEOTIDE SEQUENCE</scope>
    <source>
        <strain evidence="1">MF-1</strain>
    </source>
</reference>
<gene>
    <name evidence="1" type="ORF">O181_119961</name>
</gene>
<protein>
    <submittedName>
        <fullName evidence="1">Uncharacterized protein</fullName>
    </submittedName>
</protein>